<dbReference type="PANTHER" id="PTHR37829:SF3">
    <property type="entry name" value="PROTEIN JAYE-RELATED"/>
    <property type="match status" value="1"/>
</dbReference>
<comment type="caution">
    <text evidence="3">The sequence shown here is derived from an EMBL/GenBank/DDBJ whole genome shotgun (WGS) entry which is preliminary data.</text>
</comment>
<dbReference type="RefSeq" id="WP_056981525.1">
    <property type="nucleotide sequence ID" value="NZ_BKAM01000007.1"/>
</dbReference>
<accession>A0A512PLH6</accession>
<feature type="domain" description="Baseplate protein J-like barrel" evidence="2">
    <location>
        <begin position="95"/>
        <end position="179"/>
    </location>
</feature>
<organism evidence="3 4">
    <name type="scientific">Lentilactobacillus rapi</name>
    <dbReference type="NCBI Taxonomy" id="481723"/>
    <lineage>
        <taxon>Bacteria</taxon>
        <taxon>Bacillati</taxon>
        <taxon>Bacillota</taxon>
        <taxon>Bacilli</taxon>
        <taxon>Lactobacillales</taxon>
        <taxon>Lactobacillaceae</taxon>
        <taxon>Lentilactobacillus</taxon>
    </lineage>
</organism>
<gene>
    <name evidence="3" type="ORF">LRA02_09100</name>
</gene>
<dbReference type="Proteomes" id="UP000321569">
    <property type="component" value="Unassembled WGS sequence"/>
</dbReference>
<dbReference type="InterPro" id="IPR052399">
    <property type="entry name" value="Phage_Baseplate_Assmbl_Protein"/>
</dbReference>
<reference evidence="3 4" key="1">
    <citation type="submission" date="2019-07" db="EMBL/GenBank/DDBJ databases">
        <title>Whole genome shotgun sequence of Lactobacillus rapi NBRC 109618.</title>
        <authorList>
            <person name="Hosoyama A."/>
            <person name="Uohara A."/>
            <person name="Ohji S."/>
            <person name="Ichikawa N."/>
        </authorList>
    </citation>
    <scope>NUCLEOTIDE SEQUENCE [LARGE SCALE GENOMIC DNA]</scope>
    <source>
        <strain evidence="3 4">NBRC 109618</strain>
    </source>
</reference>
<evidence type="ECO:0000313" key="4">
    <source>
        <dbReference type="Proteomes" id="UP000321569"/>
    </source>
</evidence>
<dbReference type="Pfam" id="PF04865">
    <property type="entry name" value="Baseplate_J"/>
    <property type="match status" value="1"/>
</dbReference>
<dbReference type="PANTHER" id="PTHR37829">
    <property type="entry name" value="PHAGE-LIKE ELEMENT PBSX PROTEIN XKDT"/>
    <property type="match status" value="1"/>
</dbReference>
<dbReference type="InterPro" id="IPR006949">
    <property type="entry name" value="Barrel_Baseplate_J-like"/>
</dbReference>
<dbReference type="EMBL" id="BKAM01000007">
    <property type="protein sequence ID" value="GEP72042.1"/>
    <property type="molecule type" value="Genomic_DNA"/>
</dbReference>
<evidence type="ECO:0000256" key="1">
    <source>
        <dbReference type="SAM" id="MobiDB-lite"/>
    </source>
</evidence>
<dbReference type="OrthoDB" id="7904838at2"/>
<name>A0A512PLH6_9LACO</name>
<protein>
    <recommendedName>
        <fullName evidence="2">Baseplate protein J-like barrel domain-containing protein</fullName>
    </recommendedName>
</protein>
<proteinExistence type="predicted"/>
<evidence type="ECO:0000313" key="3">
    <source>
        <dbReference type="EMBL" id="GEP72042.1"/>
    </source>
</evidence>
<sequence>MPLDNTGFSVPSYPQLLDQMTTKAKQLFGDDVQTDANSVLGMWIRTICWLQVTMYQDVQDTYLSNYIDQASGTSLDQLGNNYSVARSPATAATVTLQFTGTPGYTIASDQDGSLFGTADDIEFQLLDDVTLDDKGNGSGEAQAVETGPSGNVAANTITVQIEQSDQVTSVTNPDPAGGGTDLETDDTYRQRIHLSMEAQPGPTLMGLYTALYAQPGVQQVQIVPNLTMDTDSYGNPPKSLHFYIQGGAQQDLGQAILDNIAAGIQTVGKIKVTAKDISEHTHDVFFDAATVVPIYVTITIKTSDEFNPADGPANILAAIKDYLSSLIMGDQIVFTKLYQAIYNVAGVEYVSVTMGRDKAKMGTDDIQLDQFETAAIAEDSDVEVTVSE</sequence>
<evidence type="ECO:0000259" key="2">
    <source>
        <dbReference type="Pfam" id="PF04865"/>
    </source>
</evidence>
<dbReference type="AlphaFoldDB" id="A0A512PLH6"/>
<feature type="region of interest" description="Disordered" evidence="1">
    <location>
        <begin position="164"/>
        <end position="183"/>
    </location>
</feature>
<dbReference type="STRING" id="1423795.FD12_GL001382"/>